<dbReference type="InterPro" id="IPR014756">
    <property type="entry name" value="Ig_E-set"/>
</dbReference>
<dbReference type="InterPro" id="IPR000572">
    <property type="entry name" value="OxRdtase_Mopterin-bd_dom"/>
</dbReference>
<evidence type="ECO:0000259" key="5">
    <source>
        <dbReference type="Pfam" id="PF00174"/>
    </source>
</evidence>
<feature type="non-terminal residue" evidence="7">
    <location>
        <position position="1"/>
    </location>
</feature>
<sequence>RSEFYPPARGNQWTTGAVGCPKWTGVRLLDVLNYVGIKNDAVYVAYEGADKHLSGDPSKRPISRGVPLRKALEQESLIAWSMNGESLPLLHGAPLRMICSGWPASVSGKWLTKILIRDRVHDGEKMGGKSYRVPCNPVAPGTDVDDANMCIIESMPVKSLITFPKSGINYSINKHMEVRGHAWAGDASVKDVYLSINFGVTWQRTILKKPVNRLAWQHWSLSIDFPKEGYYEIWARAEDNNGQSQPVVLPGWNPRGYLNNACHRIAVNIQA</sequence>
<feature type="domain" description="Moybdenum cofactor oxidoreductase dimerisation" evidence="6">
    <location>
        <begin position="151"/>
        <end position="269"/>
    </location>
</feature>
<dbReference type="GO" id="GO:0020037">
    <property type="term" value="F:heme binding"/>
    <property type="evidence" value="ECO:0007669"/>
    <property type="project" value="TreeGrafter"/>
</dbReference>
<dbReference type="Gene3D" id="3.90.420.10">
    <property type="entry name" value="Oxidoreductase, molybdopterin-binding domain"/>
    <property type="match status" value="1"/>
</dbReference>
<protein>
    <recommendedName>
        <fullName evidence="8">Oxidoreductase molybdopterin-binding domain-containing protein</fullName>
    </recommendedName>
</protein>
<dbReference type="GO" id="GO:0030151">
    <property type="term" value="F:molybdenum ion binding"/>
    <property type="evidence" value="ECO:0007669"/>
    <property type="project" value="InterPro"/>
</dbReference>
<comment type="cofactor">
    <cofactor evidence="1">
        <name>Mo-molybdopterin</name>
        <dbReference type="ChEBI" id="CHEBI:71302"/>
    </cofactor>
</comment>
<dbReference type="PANTHER" id="PTHR19372">
    <property type="entry name" value="SULFITE REDUCTASE"/>
    <property type="match status" value="1"/>
</dbReference>
<evidence type="ECO:0000256" key="2">
    <source>
        <dbReference type="ARBA" id="ARBA00022505"/>
    </source>
</evidence>
<dbReference type="AlphaFoldDB" id="A0A382ELW3"/>
<dbReference type="InterPro" id="IPR005066">
    <property type="entry name" value="MoCF_OxRdtse_dimer"/>
</dbReference>
<keyword evidence="4" id="KW-0560">Oxidoreductase</keyword>
<dbReference type="GO" id="GO:0043546">
    <property type="term" value="F:molybdopterin cofactor binding"/>
    <property type="evidence" value="ECO:0007669"/>
    <property type="project" value="TreeGrafter"/>
</dbReference>
<dbReference type="SUPFAM" id="SSF81296">
    <property type="entry name" value="E set domains"/>
    <property type="match status" value="1"/>
</dbReference>
<evidence type="ECO:0000259" key="6">
    <source>
        <dbReference type="Pfam" id="PF03404"/>
    </source>
</evidence>
<proteinExistence type="predicted"/>
<dbReference type="SUPFAM" id="SSF56524">
    <property type="entry name" value="Oxidoreductase molybdopterin-binding domain"/>
    <property type="match status" value="1"/>
</dbReference>
<dbReference type="InterPro" id="IPR008335">
    <property type="entry name" value="Mopterin_OxRdtase_euk"/>
</dbReference>
<dbReference type="PRINTS" id="PR00407">
    <property type="entry name" value="EUMOPTERIN"/>
</dbReference>
<gene>
    <name evidence="7" type="ORF">METZ01_LOCUS203958</name>
</gene>
<accession>A0A382ELW3</accession>
<reference evidence="7" key="1">
    <citation type="submission" date="2018-05" db="EMBL/GenBank/DDBJ databases">
        <authorList>
            <person name="Lanie J.A."/>
            <person name="Ng W.-L."/>
            <person name="Kazmierczak K.M."/>
            <person name="Andrzejewski T.M."/>
            <person name="Davidsen T.M."/>
            <person name="Wayne K.J."/>
            <person name="Tettelin H."/>
            <person name="Glass J.I."/>
            <person name="Rusch D."/>
            <person name="Podicherti R."/>
            <person name="Tsui H.-C.T."/>
            <person name="Winkler M.E."/>
        </authorList>
    </citation>
    <scope>NUCLEOTIDE SEQUENCE</scope>
</reference>
<dbReference type="GO" id="GO:0006790">
    <property type="term" value="P:sulfur compound metabolic process"/>
    <property type="evidence" value="ECO:0007669"/>
    <property type="project" value="TreeGrafter"/>
</dbReference>
<keyword evidence="3" id="KW-0479">Metal-binding</keyword>
<evidence type="ECO:0000256" key="1">
    <source>
        <dbReference type="ARBA" id="ARBA00001924"/>
    </source>
</evidence>
<dbReference type="PANTHER" id="PTHR19372:SF7">
    <property type="entry name" value="SULFITE OXIDASE, MITOCHONDRIAL"/>
    <property type="match status" value="1"/>
</dbReference>
<organism evidence="7">
    <name type="scientific">marine metagenome</name>
    <dbReference type="NCBI Taxonomy" id="408172"/>
    <lineage>
        <taxon>unclassified sequences</taxon>
        <taxon>metagenomes</taxon>
        <taxon>ecological metagenomes</taxon>
    </lineage>
</organism>
<evidence type="ECO:0000313" key="7">
    <source>
        <dbReference type="EMBL" id="SVB51104.1"/>
    </source>
</evidence>
<feature type="domain" description="Oxidoreductase molybdopterin-binding" evidence="5">
    <location>
        <begin position="4"/>
        <end position="123"/>
    </location>
</feature>
<dbReference type="InterPro" id="IPR036374">
    <property type="entry name" value="OxRdtase_Mopterin-bd_sf"/>
</dbReference>
<dbReference type="Pfam" id="PF03404">
    <property type="entry name" value="Mo-co_dimer"/>
    <property type="match status" value="1"/>
</dbReference>
<dbReference type="EMBL" id="UINC01044957">
    <property type="protein sequence ID" value="SVB51104.1"/>
    <property type="molecule type" value="Genomic_DNA"/>
</dbReference>
<name>A0A382ELW3_9ZZZZ</name>
<evidence type="ECO:0000256" key="3">
    <source>
        <dbReference type="ARBA" id="ARBA00022723"/>
    </source>
</evidence>
<dbReference type="GO" id="GO:0008482">
    <property type="term" value="F:sulfite oxidase activity"/>
    <property type="evidence" value="ECO:0007669"/>
    <property type="project" value="TreeGrafter"/>
</dbReference>
<keyword evidence="2" id="KW-0500">Molybdenum</keyword>
<dbReference type="Gene3D" id="2.60.40.650">
    <property type="match status" value="1"/>
</dbReference>
<dbReference type="Pfam" id="PF00174">
    <property type="entry name" value="Oxidored_molyb"/>
    <property type="match status" value="1"/>
</dbReference>
<evidence type="ECO:0008006" key="8">
    <source>
        <dbReference type="Google" id="ProtNLM"/>
    </source>
</evidence>
<evidence type="ECO:0000256" key="4">
    <source>
        <dbReference type="ARBA" id="ARBA00023002"/>
    </source>
</evidence>